<dbReference type="AlphaFoldDB" id="B0RM65"/>
<dbReference type="EMBL" id="AM920689">
    <property type="protein sequence ID" value="CAP49652.1"/>
    <property type="molecule type" value="Genomic_DNA"/>
</dbReference>
<organism evidence="1 2">
    <name type="scientific">Xanthomonas campestris pv. campestris (strain B100)</name>
    <dbReference type="NCBI Taxonomy" id="509169"/>
    <lineage>
        <taxon>Bacteria</taxon>
        <taxon>Pseudomonadati</taxon>
        <taxon>Pseudomonadota</taxon>
        <taxon>Gammaproteobacteria</taxon>
        <taxon>Lysobacterales</taxon>
        <taxon>Lysobacteraceae</taxon>
        <taxon>Xanthomonas</taxon>
    </lineage>
</organism>
<proteinExistence type="predicted"/>
<sequence length="43" mass="4648">MDRVGWQRLMGRLHHAVAPRVCLGGKPSVLMSASHPAPGNRNS</sequence>
<dbReference type="HOGENOM" id="CLU_3241471_0_0_6"/>
<dbReference type="KEGG" id="xca:xcc-b100_0321"/>
<evidence type="ECO:0000313" key="2">
    <source>
        <dbReference type="Proteomes" id="UP000001188"/>
    </source>
</evidence>
<protein>
    <submittedName>
        <fullName evidence="1">Peptide of unknwon function</fullName>
    </submittedName>
</protein>
<evidence type="ECO:0000313" key="1">
    <source>
        <dbReference type="EMBL" id="CAP49652.1"/>
    </source>
</evidence>
<gene>
    <name evidence="1" type="ORF">XCCB100_0321</name>
</gene>
<name>B0RM65_XANCB</name>
<dbReference type="Proteomes" id="UP000001188">
    <property type="component" value="Chromosome"/>
</dbReference>
<reference evidence="1 2" key="1">
    <citation type="journal article" date="2008" name="J. Biotechnol.">
        <title>The genome of Xanthomonas campestris pv. campestris B100 and its use for the reconstruction of metabolic pathways involved in xanthan biosynthesis.</title>
        <authorList>
            <person name="Vorholter F.J."/>
            <person name="Schneiker S."/>
            <person name="Goesmann A."/>
            <person name="Krause L."/>
            <person name="Bekel T."/>
            <person name="Kaiser O."/>
            <person name="Linke B."/>
            <person name="Patschkowski T."/>
            <person name="Ruckert C."/>
            <person name="Schmid J."/>
            <person name="Sidhu V.K."/>
            <person name="Sieber V."/>
            <person name="Tauch A."/>
            <person name="Watt S.A."/>
            <person name="Weisshaar B."/>
            <person name="Becker A."/>
            <person name="Niehaus K."/>
            <person name="Puhler A."/>
        </authorList>
    </citation>
    <scope>NUCLEOTIDE SEQUENCE [LARGE SCALE GENOMIC DNA]</scope>
    <source>
        <strain evidence="1 2">B100</strain>
    </source>
</reference>
<accession>B0RM65</accession>